<evidence type="ECO:0000313" key="1">
    <source>
        <dbReference type="EMBL" id="MPC43607.1"/>
    </source>
</evidence>
<comment type="caution">
    <text evidence="1">The sequence shown here is derived from an EMBL/GenBank/DDBJ whole genome shotgun (WGS) entry which is preliminary data.</text>
</comment>
<organism evidence="1 2">
    <name type="scientific">Portunus trituberculatus</name>
    <name type="common">Swimming crab</name>
    <name type="synonym">Neptunus trituberculatus</name>
    <dbReference type="NCBI Taxonomy" id="210409"/>
    <lineage>
        <taxon>Eukaryota</taxon>
        <taxon>Metazoa</taxon>
        <taxon>Ecdysozoa</taxon>
        <taxon>Arthropoda</taxon>
        <taxon>Crustacea</taxon>
        <taxon>Multicrustacea</taxon>
        <taxon>Malacostraca</taxon>
        <taxon>Eumalacostraca</taxon>
        <taxon>Eucarida</taxon>
        <taxon>Decapoda</taxon>
        <taxon>Pleocyemata</taxon>
        <taxon>Brachyura</taxon>
        <taxon>Eubrachyura</taxon>
        <taxon>Portunoidea</taxon>
        <taxon>Portunidae</taxon>
        <taxon>Portuninae</taxon>
        <taxon>Portunus</taxon>
    </lineage>
</organism>
<accession>A0A5B7FDI2</accession>
<dbReference type="EMBL" id="VSRR010005910">
    <property type="protein sequence ID" value="MPC43607.1"/>
    <property type="molecule type" value="Genomic_DNA"/>
</dbReference>
<proteinExistence type="predicted"/>
<reference evidence="1 2" key="1">
    <citation type="submission" date="2019-05" db="EMBL/GenBank/DDBJ databases">
        <title>Another draft genome of Portunus trituberculatus and its Hox gene families provides insights of decapod evolution.</title>
        <authorList>
            <person name="Jeong J.-H."/>
            <person name="Song I."/>
            <person name="Kim S."/>
            <person name="Choi T."/>
            <person name="Kim D."/>
            <person name="Ryu S."/>
            <person name="Kim W."/>
        </authorList>
    </citation>
    <scope>NUCLEOTIDE SEQUENCE [LARGE SCALE GENOMIC DNA]</scope>
    <source>
        <tissue evidence="1">Muscle</tissue>
    </source>
</reference>
<sequence length="131" mass="15086">MLTLYKGFIRPCMECSLHVWGYSTHTALSDRMESKAFRLINSPPLTDFLQPLSHHRNVASLSIFNRYFHANISIVLANCFLLPLNPNLSNLFSFIPFTSKLWNSLPSIFPSSYDLTSFKKEVSRHLSLNFD</sequence>
<dbReference type="AlphaFoldDB" id="A0A5B7FDI2"/>
<evidence type="ECO:0000313" key="2">
    <source>
        <dbReference type="Proteomes" id="UP000324222"/>
    </source>
</evidence>
<protein>
    <submittedName>
        <fullName evidence="1">Uncharacterized protein</fullName>
    </submittedName>
</protein>
<name>A0A5B7FDI2_PORTR</name>
<dbReference type="Proteomes" id="UP000324222">
    <property type="component" value="Unassembled WGS sequence"/>
</dbReference>
<gene>
    <name evidence="1" type="ORF">E2C01_037257</name>
</gene>
<keyword evidence="2" id="KW-1185">Reference proteome</keyword>